<evidence type="ECO:0000259" key="2">
    <source>
        <dbReference type="Pfam" id="PF13204"/>
    </source>
</evidence>
<dbReference type="Gene3D" id="2.60.40.10">
    <property type="entry name" value="Immunoglobulins"/>
    <property type="match status" value="1"/>
</dbReference>
<dbReference type="KEGG" id="pbor:BSF38_02928"/>
<dbReference type="RefSeq" id="WP_076346747.1">
    <property type="nucleotide sequence ID" value="NZ_CP019082.1"/>
</dbReference>
<dbReference type="SUPFAM" id="SSF51445">
    <property type="entry name" value="(Trans)glycosidases"/>
    <property type="match status" value="1"/>
</dbReference>
<protein>
    <recommendedName>
        <fullName evidence="6">Endoglucanase</fullName>
    </recommendedName>
</protein>
<evidence type="ECO:0000313" key="4">
    <source>
        <dbReference type="EMBL" id="APW61414.1"/>
    </source>
</evidence>
<feature type="domain" description="DUF5060" evidence="3">
    <location>
        <begin position="38"/>
        <end position="100"/>
    </location>
</feature>
<name>A0A1U7CR42_9BACT</name>
<organism evidence="4 5">
    <name type="scientific">Paludisphaera borealis</name>
    <dbReference type="NCBI Taxonomy" id="1387353"/>
    <lineage>
        <taxon>Bacteria</taxon>
        <taxon>Pseudomonadati</taxon>
        <taxon>Planctomycetota</taxon>
        <taxon>Planctomycetia</taxon>
        <taxon>Isosphaerales</taxon>
        <taxon>Isosphaeraceae</taxon>
        <taxon>Paludisphaera</taxon>
    </lineage>
</organism>
<evidence type="ECO:0000256" key="1">
    <source>
        <dbReference type="SAM" id="SignalP"/>
    </source>
</evidence>
<dbReference type="PANTHER" id="PTHR37836:SF2">
    <property type="entry name" value="DUF4038 DOMAIN-CONTAINING PROTEIN"/>
    <property type="match status" value="1"/>
</dbReference>
<keyword evidence="1" id="KW-0732">Signal</keyword>
<gene>
    <name evidence="4" type="ORF">BSF38_02928</name>
</gene>
<proteinExistence type="predicted"/>
<dbReference type="EMBL" id="CP019082">
    <property type="protein sequence ID" value="APW61414.1"/>
    <property type="molecule type" value="Genomic_DNA"/>
</dbReference>
<dbReference type="InterPro" id="IPR025277">
    <property type="entry name" value="Apiosidase-like_cat_dom"/>
</dbReference>
<dbReference type="InterPro" id="IPR013783">
    <property type="entry name" value="Ig-like_fold"/>
</dbReference>
<dbReference type="Proteomes" id="UP000186309">
    <property type="component" value="Chromosome"/>
</dbReference>
<feature type="signal peptide" evidence="1">
    <location>
        <begin position="1"/>
        <end position="28"/>
    </location>
</feature>
<feature type="chain" id="PRO_5012075285" description="Endoglucanase" evidence="1">
    <location>
        <begin position="29"/>
        <end position="561"/>
    </location>
</feature>
<dbReference type="Gene3D" id="3.20.20.80">
    <property type="entry name" value="Glycosidases"/>
    <property type="match status" value="1"/>
</dbReference>
<dbReference type="PANTHER" id="PTHR37836">
    <property type="entry name" value="LMO1036 PROTEIN"/>
    <property type="match status" value="1"/>
</dbReference>
<dbReference type="InterPro" id="IPR032260">
    <property type="entry name" value="DUF5060"/>
</dbReference>
<feature type="domain" description="Apiosidase-like catalytic" evidence="2">
    <location>
        <begin position="137"/>
        <end position="463"/>
    </location>
</feature>
<accession>A0A1U7CR42</accession>
<keyword evidence="5" id="KW-1185">Reference proteome</keyword>
<reference evidence="5" key="1">
    <citation type="submission" date="2016-12" db="EMBL/GenBank/DDBJ databases">
        <title>Comparative genomics of four Isosphaeraceae planctomycetes: a common pool of plasmids and glycoside hydrolase genes.</title>
        <authorList>
            <person name="Ivanova A."/>
        </authorList>
    </citation>
    <scope>NUCLEOTIDE SEQUENCE [LARGE SCALE GENOMIC DNA]</scope>
    <source>
        <strain evidence="5">PX4</strain>
    </source>
</reference>
<sequence length="561" mass="61847">MTHTLFRRARCVGAALVVLSWIGISARAAEPQRVEAGKVAEVALTSAKERPDPFNTVTLDVDFTAPDGSTLRVPAFWSGGKAWKVRYSSRQQGTHRYKSICSDPDDAGLHGIEGVVETTPYTGSNPLLIHGPIRVADDHRHFAHADGTPFFWLGDTWWMGLTKRLGWPDDFQTLAADRREKGFNVVQIVAGLYPDMPAFDPRGENEAGFPWEKDYSRIRPEYFDAADRRIAYLADQGFVPCIVGAWGYHLPYLGEAKMKQHWRNLVARWGAQPVVWCAAGETTMPFYLSKSKEADADRQKREWTEVMAYIREIDPFHRLLTCHPSRTARTSVTDPKVLDFDMHQSGHGTPAQGQADQAFEGWRTEPTMPVISGESRYEALEIRPTLTAADARQAFWAHAVASGLAGHTYGVNGVWQVNGRETPYGASPGGNNWGTTPWDVAMKLPGSGQIAAARRLIESIPGWNHFEPRPDLVAWTAAPPAKTPAPLCVANSEGSRLVYLAAPRDVALRGLPAGASLQVFWFDPVEGKKAPAFDLKADAQGQAVASPPNAEHDWVLVFSGK</sequence>
<evidence type="ECO:0008006" key="6">
    <source>
        <dbReference type="Google" id="ProtNLM"/>
    </source>
</evidence>
<dbReference type="Pfam" id="PF16586">
    <property type="entry name" value="DUF5060"/>
    <property type="match status" value="1"/>
</dbReference>
<dbReference type="STRING" id="1387353.BSF38_02928"/>
<dbReference type="OrthoDB" id="59486at2"/>
<dbReference type="AlphaFoldDB" id="A0A1U7CR42"/>
<dbReference type="InterPro" id="IPR017853">
    <property type="entry name" value="GH"/>
</dbReference>
<evidence type="ECO:0000313" key="5">
    <source>
        <dbReference type="Proteomes" id="UP000186309"/>
    </source>
</evidence>
<evidence type="ECO:0000259" key="3">
    <source>
        <dbReference type="Pfam" id="PF16586"/>
    </source>
</evidence>
<dbReference type="Pfam" id="PF13204">
    <property type="entry name" value="Apiosidase"/>
    <property type="match status" value="1"/>
</dbReference>